<sequence length="84" mass="10045">MSERITMKGVAECCEMFRANLVPMSPSKFWNNVAHGEYDGWVVPREDTKRRQATIYIDGFIDYMHRHGRKIVRPYENYKEEMEV</sequence>
<accession>A0A8S5URH2</accession>
<name>A0A8S5URH2_9CAUD</name>
<dbReference type="EMBL" id="BK016124">
    <property type="protein sequence ID" value="DAF97010.1"/>
    <property type="molecule type" value="Genomic_DNA"/>
</dbReference>
<protein>
    <submittedName>
        <fullName evidence="1">Uncharacterized protein</fullName>
    </submittedName>
</protein>
<reference evidence="1" key="1">
    <citation type="journal article" date="2021" name="Proc. Natl. Acad. Sci. U.S.A.">
        <title>A Catalog of Tens of Thousands of Viruses from Human Metagenomes Reveals Hidden Associations with Chronic Diseases.</title>
        <authorList>
            <person name="Tisza M.J."/>
            <person name="Buck C.B."/>
        </authorList>
    </citation>
    <scope>NUCLEOTIDE SEQUENCE</scope>
    <source>
        <strain evidence="1">CtsIb3</strain>
    </source>
</reference>
<organism evidence="1">
    <name type="scientific">Myoviridae sp. ctsIb3</name>
    <dbReference type="NCBI Taxonomy" id="2825189"/>
    <lineage>
        <taxon>Viruses</taxon>
        <taxon>Duplodnaviria</taxon>
        <taxon>Heunggongvirae</taxon>
        <taxon>Uroviricota</taxon>
        <taxon>Caudoviricetes</taxon>
    </lineage>
</organism>
<proteinExistence type="predicted"/>
<evidence type="ECO:0000313" key="1">
    <source>
        <dbReference type="EMBL" id="DAF97010.1"/>
    </source>
</evidence>